<evidence type="ECO:0000256" key="1">
    <source>
        <dbReference type="SAM" id="MobiDB-lite"/>
    </source>
</evidence>
<name>A0AAV7KVH8_PLEWA</name>
<reference evidence="2" key="1">
    <citation type="journal article" date="2022" name="bioRxiv">
        <title>Sequencing and chromosome-scale assembly of the giantPleurodeles waltlgenome.</title>
        <authorList>
            <person name="Brown T."/>
            <person name="Elewa A."/>
            <person name="Iarovenko S."/>
            <person name="Subramanian E."/>
            <person name="Araus A.J."/>
            <person name="Petzold A."/>
            <person name="Susuki M."/>
            <person name="Suzuki K.-i.T."/>
            <person name="Hayashi T."/>
            <person name="Toyoda A."/>
            <person name="Oliveira C."/>
            <person name="Osipova E."/>
            <person name="Leigh N.D."/>
            <person name="Simon A."/>
            <person name="Yun M.H."/>
        </authorList>
    </citation>
    <scope>NUCLEOTIDE SEQUENCE</scope>
    <source>
        <strain evidence="2">20211129_DDA</strain>
        <tissue evidence="2">Liver</tissue>
    </source>
</reference>
<feature type="region of interest" description="Disordered" evidence="1">
    <location>
        <begin position="30"/>
        <end position="72"/>
    </location>
</feature>
<sequence length="84" mass="8520">MCGGVVAPPGQIPEKVRGTVGGEELRCRRAGGAAQMGGHWPAPVIGQEVSSDRSGSGPQAQGPAPVSRVVKGVRLGERRSQGCC</sequence>
<feature type="compositionally biased region" description="Polar residues" evidence="1">
    <location>
        <begin position="48"/>
        <end position="59"/>
    </location>
</feature>
<dbReference type="AlphaFoldDB" id="A0AAV7KVH8"/>
<gene>
    <name evidence="2" type="ORF">NDU88_003635</name>
</gene>
<evidence type="ECO:0000313" key="3">
    <source>
        <dbReference type="Proteomes" id="UP001066276"/>
    </source>
</evidence>
<keyword evidence="3" id="KW-1185">Reference proteome</keyword>
<dbReference type="EMBL" id="JANPWB010000016">
    <property type="protein sequence ID" value="KAJ1083476.1"/>
    <property type="molecule type" value="Genomic_DNA"/>
</dbReference>
<protein>
    <submittedName>
        <fullName evidence="2">Uncharacterized protein</fullName>
    </submittedName>
</protein>
<comment type="caution">
    <text evidence="2">The sequence shown here is derived from an EMBL/GenBank/DDBJ whole genome shotgun (WGS) entry which is preliminary data.</text>
</comment>
<evidence type="ECO:0000313" key="2">
    <source>
        <dbReference type="EMBL" id="KAJ1083476.1"/>
    </source>
</evidence>
<accession>A0AAV7KVH8</accession>
<proteinExistence type="predicted"/>
<dbReference type="Proteomes" id="UP001066276">
    <property type="component" value="Chromosome 12"/>
</dbReference>
<organism evidence="2 3">
    <name type="scientific">Pleurodeles waltl</name>
    <name type="common">Iberian ribbed newt</name>
    <dbReference type="NCBI Taxonomy" id="8319"/>
    <lineage>
        <taxon>Eukaryota</taxon>
        <taxon>Metazoa</taxon>
        <taxon>Chordata</taxon>
        <taxon>Craniata</taxon>
        <taxon>Vertebrata</taxon>
        <taxon>Euteleostomi</taxon>
        <taxon>Amphibia</taxon>
        <taxon>Batrachia</taxon>
        <taxon>Caudata</taxon>
        <taxon>Salamandroidea</taxon>
        <taxon>Salamandridae</taxon>
        <taxon>Pleurodelinae</taxon>
        <taxon>Pleurodeles</taxon>
    </lineage>
</organism>